<proteinExistence type="predicted"/>
<dbReference type="OrthoDB" id="9759607at2"/>
<dbReference type="Proteomes" id="UP000275076">
    <property type="component" value="Unassembled WGS sequence"/>
</dbReference>
<dbReference type="SMART" id="SM00267">
    <property type="entry name" value="GGDEF"/>
    <property type="match status" value="1"/>
</dbReference>
<dbReference type="PANTHER" id="PTHR44757:SF2">
    <property type="entry name" value="BIOFILM ARCHITECTURE MAINTENANCE PROTEIN MBAA"/>
    <property type="match status" value="1"/>
</dbReference>
<dbReference type="InterPro" id="IPR000014">
    <property type="entry name" value="PAS"/>
</dbReference>
<evidence type="ECO:0000313" key="5">
    <source>
        <dbReference type="EMBL" id="RSL33957.1"/>
    </source>
</evidence>
<dbReference type="NCBIfam" id="TIGR00254">
    <property type="entry name" value="GGDEF"/>
    <property type="match status" value="1"/>
</dbReference>
<dbReference type="SMART" id="SM00091">
    <property type="entry name" value="PAS"/>
    <property type="match status" value="3"/>
</dbReference>
<dbReference type="InterPro" id="IPR052155">
    <property type="entry name" value="Biofilm_reg_signaling"/>
</dbReference>
<dbReference type="Pfam" id="PF13426">
    <property type="entry name" value="PAS_9"/>
    <property type="match status" value="2"/>
</dbReference>
<comment type="caution">
    <text evidence="5">The sequence shown here is derived from an EMBL/GenBank/DDBJ whole genome shotgun (WGS) entry which is preliminary data.</text>
</comment>
<dbReference type="CDD" id="cd01949">
    <property type="entry name" value="GGDEF"/>
    <property type="match status" value="1"/>
</dbReference>
<dbReference type="InterPro" id="IPR013767">
    <property type="entry name" value="PAS_fold"/>
</dbReference>
<dbReference type="InterPro" id="IPR043128">
    <property type="entry name" value="Rev_trsase/Diguanyl_cyclase"/>
</dbReference>
<dbReference type="Pfam" id="PF00990">
    <property type="entry name" value="GGDEF"/>
    <property type="match status" value="1"/>
</dbReference>
<dbReference type="NCBIfam" id="TIGR00229">
    <property type="entry name" value="sensory_box"/>
    <property type="match status" value="3"/>
</dbReference>
<dbReference type="InterPro" id="IPR035965">
    <property type="entry name" value="PAS-like_dom_sf"/>
</dbReference>
<name>A0A3R9QN54_9BACI</name>
<dbReference type="CDD" id="cd01948">
    <property type="entry name" value="EAL"/>
    <property type="match status" value="1"/>
</dbReference>
<dbReference type="PROSITE" id="PS50113">
    <property type="entry name" value="PAC"/>
    <property type="match status" value="2"/>
</dbReference>
<dbReference type="GO" id="GO:0006355">
    <property type="term" value="P:regulation of DNA-templated transcription"/>
    <property type="evidence" value="ECO:0007669"/>
    <property type="project" value="InterPro"/>
</dbReference>
<dbReference type="SUPFAM" id="SSF55073">
    <property type="entry name" value="Nucleotide cyclase"/>
    <property type="match status" value="1"/>
</dbReference>
<dbReference type="FunFam" id="3.20.20.450:FF:000001">
    <property type="entry name" value="Cyclic di-GMP phosphodiesterase yahA"/>
    <property type="match status" value="1"/>
</dbReference>
<feature type="domain" description="PAS" evidence="1">
    <location>
        <begin position="271"/>
        <end position="341"/>
    </location>
</feature>
<dbReference type="RefSeq" id="WP_125555224.1">
    <property type="nucleotide sequence ID" value="NZ_RBVX01000005.1"/>
</dbReference>
<dbReference type="InterPro" id="IPR001610">
    <property type="entry name" value="PAC"/>
</dbReference>
<dbReference type="Pfam" id="PF00989">
    <property type="entry name" value="PAS"/>
    <property type="match status" value="1"/>
</dbReference>
<dbReference type="SMART" id="SM00052">
    <property type="entry name" value="EAL"/>
    <property type="match status" value="1"/>
</dbReference>
<feature type="domain" description="PAS" evidence="1">
    <location>
        <begin position="147"/>
        <end position="217"/>
    </location>
</feature>
<dbReference type="AlphaFoldDB" id="A0A3R9QN54"/>
<dbReference type="PROSITE" id="PS50887">
    <property type="entry name" value="GGDEF"/>
    <property type="match status" value="1"/>
</dbReference>
<organism evidence="5 6">
    <name type="scientific">Salibacterium salarium</name>
    <dbReference type="NCBI Taxonomy" id="284579"/>
    <lineage>
        <taxon>Bacteria</taxon>
        <taxon>Bacillati</taxon>
        <taxon>Bacillota</taxon>
        <taxon>Bacilli</taxon>
        <taxon>Bacillales</taxon>
        <taxon>Bacillaceae</taxon>
    </lineage>
</organism>
<dbReference type="Gene3D" id="3.20.20.450">
    <property type="entry name" value="EAL domain"/>
    <property type="match status" value="1"/>
</dbReference>
<dbReference type="InterPro" id="IPR001633">
    <property type="entry name" value="EAL_dom"/>
</dbReference>
<dbReference type="SUPFAM" id="SSF141868">
    <property type="entry name" value="EAL domain-like"/>
    <property type="match status" value="1"/>
</dbReference>
<protein>
    <submittedName>
        <fullName evidence="5">Bifunctional diguanylate cyclase/phosphodiesterase</fullName>
    </submittedName>
</protein>
<evidence type="ECO:0000259" key="3">
    <source>
        <dbReference type="PROSITE" id="PS50883"/>
    </source>
</evidence>
<dbReference type="Gene3D" id="3.30.70.270">
    <property type="match status" value="1"/>
</dbReference>
<dbReference type="Pfam" id="PF00563">
    <property type="entry name" value="EAL"/>
    <property type="match status" value="1"/>
</dbReference>
<evidence type="ECO:0000259" key="1">
    <source>
        <dbReference type="PROSITE" id="PS50112"/>
    </source>
</evidence>
<dbReference type="SMART" id="SM00086">
    <property type="entry name" value="PAC"/>
    <property type="match status" value="2"/>
</dbReference>
<evidence type="ECO:0000259" key="4">
    <source>
        <dbReference type="PROSITE" id="PS50887"/>
    </source>
</evidence>
<reference evidence="5 6" key="1">
    <citation type="submission" date="2018-10" db="EMBL/GenBank/DDBJ databases">
        <title>Draft genome sequence of Bacillus salarius IM0101, isolated from a hypersaline soil in Inner Mongolia, China.</title>
        <authorList>
            <person name="Yamprayoonswat W."/>
            <person name="Boonvisut S."/>
            <person name="Jumpathong W."/>
            <person name="Sittihan S."/>
            <person name="Ruangsuj P."/>
            <person name="Wanthongcharoen S."/>
            <person name="Thongpramul N."/>
            <person name="Pimmason S."/>
            <person name="Yu B."/>
            <person name="Yasawong M."/>
        </authorList>
    </citation>
    <scope>NUCLEOTIDE SEQUENCE [LARGE SCALE GENOMIC DNA]</scope>
    <source>
        <strain evidence="5 6">IM0101</strain>
    </source>
</reference>
<dbReference type="InterPro" id="IPR029787">
    <property type="entry name" value="Nucleotide_cyclase"/>
</dbReference>
<dbReference type="InterPro" id="IPR035919">
    <property type="entry name" value="EAL_sf"/>
</dbReference>
<gene>
    <name evidence="5" type="ORF">D7Z54_07520</name>
</gene>
<dbReference type="SUPFAM" id="SSF55785">
    <property type="entry name" value="PYP-like sensor domain (PAS domain)"/>
    <property type="match status" value="3"/>
</dbReference>
<dbReference type="EMBL" id="RBVX01000005">
    <property type="protein sequence ID" value="RSL33957.1"/>
    <property type="molecule type" value="Genomic_DNA"/>
</dbReference>
<dbReference type="PROSITE" id="PS50112">
    <property type="entry name" value="PAS"/>
    <property type="match status" value="3"/>
</dbReference>
<dbReference type="PROSITE" id="PS50883">
    <property type="entry name" value="EAL"/>
    <property type="match status" value="1"/>
</dbReference>
<sequence length="824" mass="93795">MRSSGIRDDNFQSNNEWSKDELDKIFHNINDAVYITSLNEDLELDRLVEVNQTACDKSGFSKEELLNLSPLDLFNQNDPPFSSEDFKQMLEGKSVTIETIHVSKEGHSIPVEMSNCIITLSQNRKYVLSTVRCITFRKETENLLDKTQKHFDSLFQYNPDIIFSLNPDGRFTNINPAGEAILMYSMNELLKVSYLSVIAPEYLEITQKHFQNVLHGSAELMEIAILNKQDERIELNITAVPVIFQNQITGVIGIARDITLQKKTEELLKESKQRYKSLFQYNIDAILTFDLEGNFLDFNEATEKVTGYSKEELVGSSFLPLIVPEEQEVTSVHFNKALEGKPHQYETAMFNKQGERVDLHITIIPIYIDNTITGIHCIGKDITEKKRADKKVNHMAFHDYLTGLPNQSLFQIHAKQAVERAKHNEEILSVFFLDLDRFKFINDYLGHDMGNLLLQKVSSRLVDYLDGVGTVYRYGGDEFIILLENTREEQASLLAQAIINTIAQSYNLEGFETVVTVSIGISLYPIDGENVNTLIKYADNAMYHAKRQGKNNYKVFSSNVQKITNSEFSDLKTENLLRKALDRGEFVLHYQPQMDARHNTISGVEALIRWNNPQLGMVPPGEFIAIAEETGLIVPIGEWVLRTACQQNKKWQDMGLPSMVMSVNLSIWQFYQTDFVEKVSAILDETGLNPKYLELEITESMAMNGDTATIVLQELKKLGVKIAIDDFGTGYSSLSYLKQFPIDHLKIDKSFINDISHEAGDQDIITTIIALGHNLKLKVIAEGVETKEQLDFLKQYQCDVIQGYYFSKPIDSNNIPNMISYTNS</sequence>
<keyword evidence="6" id="KW-1185">Reference proteome</keyword>
<dbReference type="PANTHER" id="PTHR44757">
    <property type="entry name" value="DIGUANYLATE CYCLASE DGCP"/>
    <property type="match status" value="1"/>
</dbReference>
<dbReference type="InterPro" id="IPR000700">
    <property type="entry name" value="PAS-assoc_C"/>
</dbReference>
<feature type="domain" description="GGDEF" evidence="4">
    <location>
        <begin position="426"/>
        <end position="558"/>
    </location>
</feature>
<dbReference type="CDD" id="cd00130">
    <property type="entry name" value="PAS"/>
    <property type="match status" value="3"/>
</dbReference>
<dbReference type="InterPro" id="IPR000160">
    <property type="entry name" value="GGDEF_dom"/>
</dbReference>
<dbReference type="Gene3D" id="3.30.450.20">
    <property type="entry name" value="PAS domain"/>
    <property type="match status" value="3"/>
</dbReference>
<feature type="domain" description="PAC" evidence="2">
    <location>
        <begin position="219"/>
        <end position="270"/>
    </location>
</feature>
<accession>A0A3R9QN54</accession>
<feature type="domain" description="PAS" evidence="1">
    <location>
        <begin position="18"/>
        <end position="93"/>
    </location>
</feature>
<evidence type="ECO:0000259" key="2">
    <source>
        <dbReference type="PROSITE" id="PS50113"/>
    </source>
</evidence>
<feature type="domain" description="PAC" evidence="2">
    <location>
        <begin position="343"/>
        <end position="394"/>
    </location>
</feature>
<dbReference type="FunFam" id="3.30.70.270:FF:000001">
    <property type="entry name" value="Diguanylate cyclase domain protein"/>
    <property type="match status" value="1"/>
</dbReference>
<feature type="domain" description="EAL" evidence="3">
    <location>
        <begin position="570"/>
        <end position="823"/>
    </location>
</feature>
<evidence type="ECO:0000313" key="6">
    <source>
        <dbReference type="Proteomes" id="UP000275076"/>
    </source>
</evidence>